<dbReference type="RefSeq" id="WP_354509777.1">
    <property type="nucleotide sequence ID" value="NZ_JBEPMO010000013.1"/>
</dbReference>
<keyword evidence="3" id="KW-0812">Transmembrane</keyword>
<evidence type="ECO:0000256" key="3">
    <source>
        <dbReference type="SAM" id="Phobius"/>
    </source>
</evidence>
<dbReference type="Gene3D" id="3.60.21.10">
    <property type="match status" value="1"/>
</dbReference>
<name>A0ABV2LVB8_9FLAO</name>
<dbReference type="Pfam" id="PF00149">
    <property type="entry name" value="Metallophos"/>
    <property type="match status" value="1"/>
</dbReference>
<keyword evidence="1" id="KW-0479">Metal-binding</keyword>
<dbReference type="PANTHER" id="PTHR31302:SF31">
    <property type="entry name" value="PHOSPHODIESTERASE YAEI"/>
    <property type="match status" value="1"/>
</dbReference>
<evidence type="ECO:0000256" key="1">
    <source>
        <dbReference type="ARBA" id="ARBA00022723"/>
    </source>
</evidence>
<reference evidence="5 6" key="1">
    <citation type="submission" date="2024-06" db="EMBL/GenBank/DDBJ databases">
        <title>Genomic Encyclopedia of Type Strains, Phase IV (KMG-IV): sequencing the most valuable type-strain genomes for metagenomic binning, comparative biology and taxonomic classification.</title>
        <authorList>
            <person name="Goeker M."/>
        </authorList>
    </citation>
    <scope>NUCLEOTIDE SEQUENCE [LARGE SCALE GENOMIC DNA]</scope>
    <source>
        <strain evidence="5 6">DSM 29388</strain>
    </source>
</reference>
<protein>
    <submittedName>
        <fullName evidence="5">MPP superfamily phosphohydrolase</fullName>
    </submittedName>
</protein>
<dbReference type="PANTHER" id="PTHR31302">
    <property type="entry name" value="TRANSMEMBRANE PROTEIN WITH METALLOPHOSPHOESTERASE DOMAIN-RELATED"/>
    <property type="match status" value="1"/>
</dbReference>
<evidence type="ECO:0000313" key="6">
    <source>
        <dbReference type="Proteomes" id="UP001549146"/>
    </source>
</evidence>
<dbReference type="InterPro" id="IPR004843">
    <property type="entry name" value="Calcineurin-like_PHP"/>
</dbReference>
<keyword evidence="2" id="KW-0378">Hydrolase</keyword>
<feature type="transmembrane region" description="Helical" evidence="3">
    <location>
        <begin position="34"/>
        <end position="53"/>
    </location>
</feature>
<organism evidence="5 6">
    <name type="scientific">Moheibacter stercoris</name>
    <dbReference type="NCBI Taxonomy" id="1628251"/>
    <lineage>
        <taxon>Bacteria</taxon>
        <taxon>Pseudomonadati</taxon>
        <taxon>Bacteroidota</taxon>
        <taxon>Flavobacteriia</taxon>
        <taxon>Flavobacteriales</taxon>
        <taxon>Weeksellaceae</taxon>
        <taxon>Moheibacter</taxon>
    </lineage>
</organism>
<keyword evidence="3" id="KW-0472">Membrane</keyword>
<evidence type="ECO:0000256" key="2">
    <source>
        <dbReference type="ARBA" id="ARBA00022801"/>
    </source>
</evidence>
<sequence length="407" mass="47125">MNRVYFFMVMCFIADWYTYQAVKTTFSNKWIHRVYLLISALIAAYLVVGFSNFDGRNGQNHHTLIVLGLFLLVYVPKMLIGLFLFLEDISRLFIGGVNRVRSKKDPKYIPSRRKFISQATLAIAAIPFSSFIYGMMKGRFNYRVIQQPIYFADLPSEFDGFKILQLSDIHFGSFDNPEKIQYGIDLINQQEFDLLVFTGDLVNNFAKEGKDWVEMFANIKSAPFGKFSILGNHDYGEYTEWTSETDKQRNFKDIQALHPKMGFQLLNNERAKITKGTSSLHIVGVENWGKGRFSKKGDLNKASEGLSPDDFKILLSHDPSHWELESREHPRNFQLTLSGHTHGMQFGIEIPGYFKWSPVQYVYKHWAGLYKEMGKYIYVNRGFGYHAYPGRVGIWPEITLIELKKRG</sequence>
<feature type="transmembrane region" description="Helical" evidence="3">
    <location>
        <begin position="65"/>
        <end position="94"/>
    </location>
</feature>
<feature type="transmembrane region" description="Helical" evidence="3">
    <location>
        <begin position="115"/>
        <end position="136"/>
    </location>
</feature>
<keyword evidence="6" id="KW-1185">Reference proteome</keyword>
<dbReference type="Proteomes" id="UP001549146">
    <property type="component" value="Unassembled WGS sequence"/>
</dbReference>
<evidence type="ECO:0000313" key="5">
    <source>
        <dbReference type="EMBL" id="MET3732503.1"/>
    </source>
</evidence>
<feature type="domain" description="Calcineurin-like phosphoesterase" evidence="4">
    <location>
        <begin position="161"/>
        <end position="343"/>
    </location>
</feature>
<dbReference type="InterPro" id="IPR051158">
    <property type="entry name" value="Metallophosphoesterase_sf"/>
</dbReference>
<dbReference type="CDD" id="cd07385">
    <property type="entry name" value="MPP_YkuE_C"/>
    <property type="match status" value="1"/>
</dbReference>
<dbReference type="InterPro" id="IPR029052">
    <property type="entry name" value="Metallo-depent_PP-like"/>
</dbReference>
<comment type="caution">
    <text evidence="5">The sequence shown here is derived from an EMBL/GenBank/DDBJ whole genome shotgun (WGS) entry which is preliminary data.</text>
</comment>
<gene>
    <name evidence="5" type="ORF">ABID46_002092</name>
</gene>
<dbReference type="SUPFAM" id="SSF56300">
    <property type="entry name" value="Metallo-dependent phosphatases"/>
    <property type="match status" value="1"/>
</dbReference>
<evidence type="ECO:0000259" key="4">
    <source>
        <dbReference type="Pfam" id="PF00149"/>
    </source>
</evidence>
<dbReference type="EMBL" id="JBEPMO010000013">
    <property type="protein sequence ID" value="MET3732503.1"/>
    <property type="molecule type" value="Genomic_DNA"/>
</dbReference>
<accession>A0ABV2LVB8</accession>
<keyword evidence="3" id="KW-1133">Transmembrane helix</keyword>
<proteinExistence type="predicted"/>